<keyword evidence="1" id="KW-0812">Transmembrane</keyword>
<evidence type="ECO:0000313" key="2">
    <source>
        <dbReference type="EMBL" id="KAF5528893.1"/>
    </source>
</evidence>
<protein>
    <submittedName>
        <fullName evidence="2">Uncharacterized protein</fullName>
    </submittedName>
</protein>
<organism evidence="2 3">
    <name type="scientific">Fusarium phyllophilum</name>
    <dbReference type="NCBI Taxonomy" id="47803"/>
    <lineage>
        <taxon>Eukaryota</taxon>
        <taxon>Fungi</taxon>
        <taxon>Dikarya</taxon>
        <taxon>Ascomycota</taxon>
        <taxon>Pezizomycotina</taxon>
        <taxon>Sordariomycetes</taxon>
        <taxon>Hypocreomycetidae</taxon>
        <taxon>Hypocreales</taxon>
        <taxon>Nectriaceae</taxon>
        <taxon>Fusarium</taxon>
        <taxon>Fusarium fujikuroi species complex</taxon>
    </lineage>
</organism>
<reference evidence="2 3" key="1">
    <citation type="submission" date="2020-05" db="EMBL/GenBank/DDBJ databases">
        <title>Identification and distribution of gene clusters putatively required for synthesis of sphingolipid metabolism inhibitors in phylogenetically diverse species of the filamentous fungus Fusarium.</title>
        <authorList>
            <person name="Kim H.-S."/>
            <person name="Busman M."/>
            <person name="Brown D.W."/>
            <person name="Divon H."/>
            <person name="Uhlig S."/>
            <person name="Proctor R.H."/>
        </authorList>
    </citation>
    <scope>NUCLEOTIDE SEQUENCE [LARGE SCALE GENOMIC DNA]</scope>
    <source>
        <strain evidence="2 3">NRRL 13617</strain>
    </source>
</reference>
<dbReference type="EMBL" id="JAAOAQ010001429">
    <property type="protein sequence ID" value="KAF5528893.1"/>
    <property type="molecule type" value="Genomic_DNA"/>
</dbReference>
<accession>A0A8H5MHM9</accession>
<comment type="caution">
    <text evidence="2">The sequence shown here is derived from an EMBL/GenBank/DDBJ whole genome shotgun (WGS) entry which is preliminary data.</text>
</comment>
<dbReference type="OrthoDB" id="5430750at2759"/>
<sequence>MPHRWVRDKYGLFGSSEILELLYWSDNSIGDAWPEGWDVAGVGQYIFENDGERTETKGHWSYHWWPSLQDRDTPYLTLETYGLTAAVNPERIYTKMPGTVDNPSSEFRYKLKGCDKSRMTLLLEDLDKLESVEELMFDNSFKRSKDYFVALQILRIIDEWDRSDKSFTVAIRDVKEYGTATKSWVRKKHEEINSLWDGLFNATSARESHKAMPFNQAIYIFTVITYYLGQVLYTKISS</sequence>
<evidence type="ECO:0000313" key="3">
    <source>
        <dbReference type="Proteomes" id="UP000582016"/>
    </source>
</evidence>
<keyword evidence="1" id="KW-1133">Transmembrane helix</keyword>
<keyword evidence="1" id="KW-0472">Membrane</keyword>
<dbReference type="AlphaFoldDB" id="A0A8H5MHM9"/>
<proteinExistence type="predicted"/>
<gene>
    <name evidence="2" type="ORF">FPHYL_14308</name>
</gene>
<keyword evidence="3" id="KW-1185">Reference proteome</keyword>
<dbReference type="Proteomes" id="UP000582016">
    <property type="component" value="Unassembled WGS sequence"/>
</dbReference>
<name>A0A8H5MHM9_9HYPO</name>
<evidence type="ECO:0000256" key="1">
    <source>
        <dbReference type="SAM" id="Phobius"/>
    </source>
</evidence>
<feature type="transmembrane region" description="Helical" evidence="1">
    <location>
        <begin position="216"/>
        <end position="233"/>
    </location>
</feature>